<keyword evidence="1" id="KW-1133">Transmembrane helix</keyword>
<dbReference type="AlphaFoldDB" id="A0A381Z2Y9"/>
<keyword evidence="1" id="KW-0472">Membrane</keyword>
<reference evidence="3" key="1">
    <citation type="submission" date="2018-05" db="EMBL/GenBank/DDBJ databases">
        <authorList>
            <person name="Lanie J.A."/>
            <person name="Ng W.-L."/>
            <person name="Kazmierczak K.M."/>
            <person name="Andrzejewski T.M."/>
            <person name="Davidsen T.M."/>
            <person name="Wayne K.J."/>
            <person name="Tettelin H."/>
            <person name="Glass J.I."/>
            <person name="Rusch D."/>
            <person name="Podicherti R."/>
            <person name="Tsui H.-C.T."/>
            <person name="Winkler M.E."/>
        </authorList>
    </citation>
    <scope>NUCLEOTIDE SEQUENCE</scope>
</reference>
<organism evidence="3">
    <name type="scientific">marine metagenome</name>
    <dbReference type="NCBI Taxonomy" id="408172"/>
    <lineage>
        <taxon>unclassified sequences</taxon>
        <taxon>metagenomes</taxon>
        <taxon>ecological metagenomes</taxon>
    </lineage>
</organism>
<evidence type="ECO:0000256" key="1">
    <source>
        <dbReference type="SAM" id="Phobius"/>
    </source>
</evidence>
<dbReference type="Gene3D" id="1.10.287.1490">
    <property type="match status" value="1"/>
</dbReference>
<feature type="domain" description="DUF7201" evidence="2">
    <location>
        <begin position="5"/>
        <end position="121"/>
    </location>
</feature>
<keyword evidence="1" id="KW-0812">Transmembrane</keyword>
<dbReference type="EMBL" id="UINC01019762">
    <property type="protein sequence ID" value="SVA83635.1"/>
    <property type="molecule type" value="Genomic_DNA"/>
</dbReference>
<proteinExistence type="predicted"/>
<dbReference type="SUPFAM" id="SSF57997">
    <property type="entry name" value="Tropomyosin"/>
    <property type="match status" value="1"/>
</dbReference>
<feature type="transmembrane region" description="Helical" evidence="1">
    <location>
        <begin position="110"/>
        <end position="135"/>
    </location>
</feature>
<accession>A0A381Z2Y9</accession>
<gene>
    <name evidence="3" type="ORF">METZ01_LOCUS136489</name>
</gene>
<name>A0A381Z2Y9_9ZZZZ</name>
<dbReference type="InterPro" id="IPR055625">
    <property type="entry name" value="DUF7201"/>
</dbReference>
<evidence type="ECO:0000313" key="3">
    <source>
        <dbReference type="EMBL" id="SVA83635.1"/>
    </source>
</evidence>
<protein>
    <recommendedName>
        <fullName evidence="2">DUF7201 domain-containing protein</fullName>
    </recommendedName>
</protein>
<sequence>MPEELQSVKLQVGLLKQEVEARGRQIDALLTKLDSTADKIVELTVEIKSLNSRQESHSKVDEEIRSELKLLHSRAGSIHDEIGKSERRVSDSIHKLEERVRAVEQYKSKLMGIAITVSAGVGLGVASIMGLLNIFKD</sequence>
<evidence type="ECO:0000259" key="2">
    <source>
        <dbReference type="Pfam" id="PF23831"/>
    </source>
</evidence>
<dbReference type="Pfam" id="PF23831">
    <property type="entry name" value="DUF7201"/>
    <property type="match status" value="1"/>
</dbReference>